<dbReference type="PROSITE" id="PS50181">
    <property type="entry name" value="FBOX"/>
    <property type="match status" value="1"/>
</dbReference>
<dbReference type="InterPro" id="IPR001810">
    <property type="entry name" value="F-box_dom"/>
</dbReference>
<dbReference type="InterPro" id="IPR036047">
    <property type="entry name" value="F-box-like_dom_sf"/>
</dbReference>
<dbReference type="EMBL" id="KQ965738">
    <property type="protein sequence ID" value="KXS19504.1"/>
    <property type="molecule type" value="Genomic_DNA"/>
</dbReference>
<evidence type="ECO:0000313" key="3">
    <source>
        <dbReference type="EMBL" id="KXS19504.1"/>
    </source>
</evidence>
<feature type="domain" description="F-box" evidence="2">
    <location>
        <begin position="6"/>
        <end position="52"/>
    </location>
</feature>
<dbReference type="SUPFAM" id="SSF81383">
    <property type="entry name" value="F-box domain"/>
    <property type="match status" value="1"/>
</dbReference>
<accession>A0A139AS74</accession>
<sequence length="369" mass="41059">MLAGRTGKFGNLPPEILQRIASHLRRSQIGSLSLVNTHFFRAMSGLLSLLRIDARKANVSLAVFLPAVQLTGLGTTRRRVRSRVCLVCGVKDGNDYVPEPLLCRIDIGGRRSGSREFEILPLETLAVELDVPMHVLEDVEYKFTNPYWSDTVFAFRTHARRLLSSPHHTAKIADYRRRVSNAARECLDAGLRLTSDTNHRFQLRWSRVPNASERALVLHARKKFKKRLADVMSWRRVHNAPLETTVPEDPFQAELDAEAPTKEHLLALTDDAVAGRPPVPPVPIPEPPNHLRDVEKKFVWSQVEYTALREVYNHRKVQPPSKLDVIVLRRSSRNRRAAARGEGDAGGGVGHAEWSVGGGGVGAGNTAGS</sequence>
<feature type="region of interest" description="Disordered" evidence="1">
    <location>
        <begin position="337"/>
        <end position="369"/>
    </location>
</feature>
<evidence type="ECO:0000256" key="1">
    <source>
        <dbReference type="SAM" id="MobiDB-lite"/>
    </source>
</evidence>
<dbReference type="Proteomes" id="UP000070544">
    <property type="component" value="Unassembled WGS sequence"/>
</dbReference>
<name>A0A139AS74_GONPJ</name>
<dbReference type="AlphaFoldDB" id="A0A139AS74"/>
<keyword evidence="4" id="KW-1185">Reference proteome</keyword>
<organism evidence="3 4">
    <name type="scientific">Gonapodya prolifera (strain JEL478)</name>
    <name type="common">Monoblepharis prolifera</name>
    <dbReference type="NCBI Taxonomy" id="1344416"/>
    <lineage>
        <taxon>Eukaryota</taxon>
        <taxon>Fungi</taxon>
        <taxon>Fungi incertae sedis</taxon>
        <taxon>Chytridiomycota</taxon>
        <taxon>Chytridiomycota incertae sedis</taxon>
        <taxon>Monoblepharidomycetes</taxon>
        <taxon>Monoblepharidales</taxon>
        <taxon>Gonapodyaceae</taxon>
        <taxon>Gonapodya</taxon>
    </lineage>
</organism>
<reference evidence="3 4" key="1">
    <citation type="journal article" date="2015" name="Genome Biol. Evol.">
        <title>Phylogenomic analyses indicate that early fungi evolved digesting cell walls of algal ancestors of land plants.</title>
        <authorList>
            <person name="Chang Y."/>
            <person name="Wang S."/>
            <person name="Sekimoto S."/>
            <person name="Aerts A.L."/>
            <person name="Choi C."/>
            <person name="Clum A."/>
            <person name="LaButti K.M."/>
            <person name="Lindquist E.A."/>
            <person name="Yee Ngan C."/>
            <person name="Ohm R.A."/>
            <person name="Salamov A.A."/>
            <person name="Grigoriev I.V."/>
            <person name="Spatafora J.W."/>
            <person name="Berbee M.L."/>
        </authorList>
    </citation>
    <scope>NUCLEOTIDE SEQUENCE [LARGE SCALE GENOMIC DNA]</scope>
    <source>
        <strain evidence="3 4">JEL478</strain>
    </source>
</reference>
<evidence type="ECO:0000259" key="2">
    <source>
        <dbReference type="PROSITE" id="PS50181"/>
    </source>
</evidence>
<protein>
    <recommendedName>
        <fullName evidence="2">F-box domain-containing protein</fullName>
    </recommendedName>
</protein>
<feature type="compositionally biased region" description="Gly residues" evidence="1">
    <location>
        <begin position="344"/>
        <end position="369"/>
    </location>
</feature>
<proteinExistence type="predicted"/>
<evidence type="ECO:0000313" key="4">
    <source>
        <dbReference type="Proteomes" id="UP000070544"/>
    </source>
</evidence>
<gene>
    <name evidence="3" type="ORF">M427DRAFT_451908</name>
</gene>